<evidence type="ECO:0008006" key="4">
    <source>
        <dbReference type="Google" id="ProtNLM"/>
    </source>
</evidence>
<evidence type="ECO:0000256" key="1">
    <source>
        <dbReference type="SAM" id="MobiDB-lite"/>
    </source>
</evidence>
<dbReference type="EMBL" id="JBHSJG010000072">
    <property type="protein sequence ID" value="MFC4990361.1"/>
    <property type="molecule type" value="Genomic_DNA"/>
</dbReference>
<feature type="compositionally biased region" description="Low complexity" evidence="1">
    <location>
        <begin position="149"/>
        <end position="159"/>
    </location>
</feature>
<dbReference type="RefSeq" id="WP_224828679.1">
    <property type="nucleotide sequence ID" value="NZ_JAIVEF010000009.1"/>
</dbReference>
<dbReference type="Proteomes" id="UP001595925">
    <property type="component" value="Unassembled WGS sequence"/>
</dbReference>
<sequence>MVLRCSLLGHDYGEPEVDREREERGSEVVLTVQTYEECARCGDRHIISENTEITSLTPDERRRDVDRVGETTTRSEDPDGDESEARRGPDPASAGANGADPQEDDGDWPRTGGRAAGSRTDDPVRGPGGDDATGPDRASASRTRDDAAGADTDGGTRSDGPGDAPEPTPGGSEPAETTTGRNVPTDEAGEPIEDGELLEDDGRKPGEWPDPDDVGPPADEDGRERWADLDIDRVGGEELTYEEPERVEETSNEPTEDAGSGSAVTDPGTGIASATSAPAPGENPTVEPADTEFYCPTCAFVAPGDHGSLRPGDICPDCGRGYIGERNRE</sequence>
<feature type="compositionally biased region" description="Acidic residues" evidence="1">
    <location>
        <begin position="187"/>
        <end position="199"/>
    </location>
</feature>
<feature type="compositionally biased region" description="Basic and acidic residues" evidence="1">
    <location>
        <begin position="58"/>
        <end position="89"/>
    </location>
</feature>
<evidence type="ECO:0000313" key="3">
    <source>
        <dbReference type="Proteomes" id="UP001595925"/>
    </source>
</evidence>
<feature type="compositionally biased region" description="Basic and acidic residues" evidence="1">
    <location>
        <begin position="220"/>
        <end position="236"/>
    </location>
</feature>
<proteinExistence type="predicted"/>
<feature type="compositionally biased region" description="Acidic residues" evidence="1">
    <location>
        <begin position="209"/>
        <end position="219"/>
    </location>
</feature>
<dbReference type="Pfam" id="PF23373">
    <property type="entry name" value="DUF7093"/>
    <property type="match status" value="1"/>
</dbReference>
<reference evidence="2 3" key="1">
    <citation type="journal article" date="2019" name="Int. J. Syst. Evol. Microbiol.">
        <title>The Global Catalogue of Microorganisms (GCM) 10K type strain sequencing project: providing services to taxonomists for standard genome sequencing and annotation.</title>
        <authorList>
            <consortium name="The Broad Institute Genomics Platform"/>
            <consortium name="The Broad Institute Genome Sequencing Center for Infectious Disease"/>
            <person name="Wu L."/>
            <person name="Ma J."/>
        </authorList>
    </citation>
    <scope>NUCLEOTIDE SEQUENCE [LARGE SCALE GENOMIC DNA]</scope>
    <source>
        <strain evidence="2 3">CGMCC 1.15824</strain>
    </source>
</reference>
<feature type="compositionally biased region" description="Polar residues" evidence="1">
    <location>
        <begin position="48"/>
        <end position="57"/>
    </location>
</feature>
<feature type="region of interest" description="Disordered" evidence="1">
    <location>
        <begin position="44"/>
        <end position="289"/>
    </location>
</feature>
<dbReference type="InterPro" id="IPR055519">
    <property type="entry name" value="DUF7093"/>
</dbReference>
<organism evidence="2 3">
    <name type="scientific">Saliphagus infecundisoli</name>
    <dbReference type="NCBI Taxonomy" id="1849069"/>
    <lineage>
        <taxon>Archaea</taxon>
        <taxon>Methanobacteriati</taxon>
        <taxon>Methanobacteriota</taxon>
        <taxon>Stenosarchaea group</taxon>
        <taxon>Halobacteria</taxon>
        <taxon>Halobacteriales</taxon>
        <taxon>Natrialbaceae</taxon>
        <taxon>Saliphagus</taxon>
    </lineage>
</organism>
<dbReference type="AlphaFoldDB" id="A0ABD5QL05"/>
<keyword evidence="3" id="KW-1185">Reference proteome</keyword>
<protein>
    <recommendedName>
        <fullName evidence="4">Oxidoreductase</fullName>
    </recommendedName>
</protein>
<gene>
    <name evidence="2" type="ORF">ACFPFO_21935</name>
</gene>
<comment type="caution">
    <text evidence="2">The sequence shown here is derived from an EMBL/GenBank/DDBJ whole genome shotgun (WGS) entry which is preliminary data.</text>
</comment>
<evidence type="ECO:0000313" key="2">
    <source>
        <dbReference type="EMBL" id="MFC4990361.1"/>
    </source>
</evidence>
<accession>A0ABD5QL05</accession>
<name>A0ABD5QL05_9EURY</name>